<dbReference type="Pfam" id="PF00172">
    <property type="entry name" value="Zn_clus"/>
    <property type="match status" value="1"/>
</dbReference>
<evidence type="ECO:0000256" key="1">
    <source>
        <dbReference type="ARBA" id="ARBA00022723"/>
    </source>
</evidence>
<dbReference type="CDD" id="cd00067">
    <property type="entry name" value="GAL4"/>
    <property type="match status" value="1"/>
</dbReference>
<feature type="region of interest" description="Disordered" evidence="6">
    <location>
        <begin position="34"/>
        <end position="124"/>
    </location>
</feature>
<keyword evidence="9" id="KW-1185">Reference proteome</keyword>
<dbReference type="SUPFAM" id="SSF57701">
    <property type="entry name" value="Zn2/Cys6 DNA-binding domain"/>
    <property type="match status" value="1"/>
</dbReference>
<accession>A0A3M9XYK2</accession>
<feature type="region of interest" description="Disordered" evidence="6">
    <location>
        <begin position="1"/>
        <end position="22"/>
    </location>
</feature>
<feature type="compositionally biased region" description="Polar residues" evidence="6">
    <location>
        <begin position="39"/>
        <end position="51"/>
    </location>
</feature>
<organism evidence="8 9">
    <name type="scientific">Verticillium nonalfalfae</name>
    <dbReference type="NCBI Taxonomy" id="1051616"/>
    <lineage>
        <taxon>Eukaryota</taxon>
        <taxon>Fungi</taxon>
        <taxon>Dikarya</taxon>
        <taxon>Ascomycota</taxon>
        <taxon>Pezizomycotina</taxon>
        <taxon>Sordariomycetes</taxon>
        <taxon>Hypocreomycetidae</taxon>
        <taxon>Glomerellales</taxon>
        <taxon>Plectosphaerellaceae</taxon>
        <taxon>Verticillium</taxon>
    </lineage>
</organism>
<dbReference type="GO" id="GO:0000981">
    <property type="term" value="F:DNA-binding transcription factor activity, RNA polymerase II-specific"/>
    <property type="evidence" value="ECO:0007669"/>
    <property type="project" value="InterPro"/>
</dbReference>
<dbReference type="STRING" id="1051616.A0A3M9XYK2"/>
<sequence length="607" mass="67123">MSSAAHENEEDDPQRETTKIGKACEPCRRRKVKCDGAQPCSQIGCQKNPSQCIYRDRTRIRRSRARRQTESNPATAATADLGATASERHPAPSSRPEETARQLSSERYQENDHASLTEDGQASGDHDLYPYASIVATHDAPQPTDSSQLFYGPSSNFAFLQQLHRGILFKTARSLRRGGDVEEGGPGLDLFMQRSIFFGAPQRVKPNASLPSFSDLTRHIPLDQLDHFLDTFKTSHLHIYPFLTSADINGISRQLHGIDPKPDFPPQKTAIALAILALGALSSPHTEQAEYLYALAKREAVFFDEAVTLSMIQFSVLLSGYQTNMARPNSAYIHLGTACRNAFSMGLHRHITAPSMKAESVQERIATIWCLYFHETKPELLQIHSLYYHAILHTFRPFLVASAAMSASKRQAEGMWLRQACRHAVDAAQDSIVYIGNVMRNSAEGHVCRAMRYTAYFLECNCAVLLHDSLWSPSKHPHHLEYVQSALNCLGLMVQDAPATLAQDSLQQVLKAVEKAIAHQNSSAASTPGMAGNLTSQFPCLPHAHAANSTDQHIHLTDLWDQSHATGGNPTLSAEQDMHEFDFDVMTTDLLHFFGPSTEGNPTGNPS</sequence>
<dbReference type="InterPro" id="IPR001138">
    <property type="entry name" value="Zn2Cys6_DnaBD"/>
</dbReference>
<evidence type="ECO:0000259" key="7">
    <source>
        <dbReference type="PROSITE" id="PS50048"/>
    </source>
</evidence>
<feature type="compositionally biased region" description="Low complexity" evidence="6">
    <location>
        <begin position="74"/>
        <end position="85"/>
    </location>
</feature>
<dbReference type="AlphaFoldDB" id="A0A3M9XYK2"/>
<dbReference type="InterPro" id="IPR036864">
    <property type="entry name" value="Zn2-C6_fun-type_DNA-bd_sf"/>
</dbReference>
<reference evidence="8 9" key="1">
    <citation type="submission" date="2018-10" db="EMBL/GenBank/DDBJ databases">
        <title>Genome sequence of Verticillium nonalfalfae VnAa140.</title>
        <authorList>
            <person name="Stajich J.E."/>
            <person name="Kasson M.T."/>
        </authorList>
    </citation>
    <scope>NUCLEOTIDE SEQUENCE [LARGE SCALE GENOMIC DNA]</scope>
    <source>
        <strain evidence="8 9">VnAa140</strain>
    </source>
</reference>
<dbReference type="CDD" id="cd12148">
    <property type="entry name" value="fungal_TF_MHR"/>
    <property type="match status" value="1"/>
</dbReference>
<proteinExistence type="predicted"/>
<dbReference type="InterPro" id="IPR007219">
    <property type="entry name" value="XnlR_reg_dom"/>
</dbReference>
<keyword evidence="2" id="KW-0805">Transcription regulation</keyword>
<dbReference type="GO" id="GO:0000435">
    <property type="term" value="P:positive regulation of transcription from RNA polymerase II promoter by galactose"/>
    <property type="evidence" value="ECO:0007669"/>
    <property type="project" value="TreeGrafter"/>
</dbReference>
<name>A0A3M9XYK2_9PEZI</name>
<dbReference type="Pfam" id="PF04082">
    <property type="entry name" value="Fungal_trans"/>
    <property type="match status" value="1"/>
</dbReference>
<dbReference type="GO" id="GO:0005634">
    <property type="term" value="C:nucleus"/>
    <property type="evidence" value="ECO:0007669"/>
    <property type="project" value="TreeGrafter"/>
</dbReference>
<feature type="domain" description="Zn(2)-C6 fungal-type" evidence="7">
    <location>
        <begin position="23"/>
        <end position="54"/>
    </location>
</feature>
<dbReference type="PANTHER" id="PTHR47424:SF3">
    <property type="entry name" value="REGULATORY PROTEIN GAL4"/>
    <property type="match status" value="1"/>
</dbReference>
<dbReference type="GO" id="GO:0006351">
    <property type="term" value="P:DNA-templated transcription"/>
    <property type="evidence" value="ECO:0007669"/>
    <property type="project" value="InterPro"/>
</dbReference>
<evidence type="ECO:0000313" key="8">
    <source>
        <dbReference type="EMBL" id="RNJ53337.1"/>
    </source>
</evidence>
<evidence type="ECO:0000256" key="2">
    <source>
        <dbReference type="ARBA" id="ARBA00023015"/>
    </source>
</evidence>
<feature type="compositionally biased region" description="Basic and acidic residues" evidence="6">
    <location>
        <begin position="86"/>
        <end position="100"/>
    </location>
</feature>
<dbReference type="GO" id="GO:0000978">
    <property type="term" value="F:RNA polymerase II cis-regulatory region sequence-specific DNA binding"/>
    <property type="evidence" value="ECO:0007669"/>
    <property type="project" value="TreeGrafter"/>
</dbReference>
<keyword evidence="1" id="KW-0479">Metal-binding</keyword>
<protein>
    <recommendedName>
        <fullName evidence="7">Zn(2)-C6 fungal-type domain-containing protein</fullName>
    </recommendedName>
</protein>
<evidence type="ECO:0000256" key="4">
    <source>
        <dbReference type="ARBA" id="ARBA00023163"/>
    </source>
</evidence>
<keyword evidence="3" id="KW-0238">DNA-binding</keyword>
<keyword evidence="5" id="KW-0539">Nucleus</keyword>
<keyword evidence="4" id="KW-0804">Transcription</keyword>
<dbReference type="Gene3D" id="4.10.240.10">
    <property type="entry name" value="Zn(2)-C6 fungal-type DNA-binding domain"/>
    <property type="match status" value="1"/>
</dbReference>
<dbReference type="RefSeq" id="XP_028491495.1">
    <property type="nucleotide sequence ID" value="XM_028636207.1"/>
</dbReference>
<evidence type="ECO:0000313" key="9">
    <source>
        <dbReference type="Proteomes" id="UP000267145"/>
    </source>
</evidence>
<dbReference type="EMBL" id="RBVV01000145">
    <property type="protein sequence ID" value="RNJ53337.1"/>
    <property type="molecule type" value="Genomic_DNA"/>
</dbReference>
<gene>
    <name evidence="8" type="ORF">D7B24_001990</name>
</gene>
<feature type="compositionally biased region" description="Basic and acidic residues" evidence="6">
    <location>
        <begin position="107"/>
        <end position="116"/>
    </location>
</feature>
<evidence type="ECO:0000256" key="5">
    <source>
        <dbReference type="ARBA" id="ARBA00023242"/>
    </source>
</evidence>
<dbReference type="GeneID" id="39605679"/>
<dbReference type="PANTHER" id="PTHR47424">
    <property type="entry name" value="REGULATORY PROTEIN GAL4"/>
    <property type="match status" value="1"/>
</dbReference>
<dbReference type="Proteomes" id="UP000267145">
    <property type="component" value="Unassembled WGS sequence"/>
</dbReference>
<dbReference type="GO" id="GO:0008270">
    <property type="term" value="F:zinc ion binding"/>
    <property type="evidence" value="ECO:0007669"/>
    <property type="project" value="InterPro"/>
</dbReference>
<dbReference type="PROSITE" id="PS50048">
    <property type="entry name" value="ZN2_CY6_FUNGAL_2"/>
    <property type="match status" value="1"/>
</dbReference>
<evidence type="ECO:0000256" key="3">
    <source>
        <dbReference type="ARBA" id="ARBA00023125"/>
    </source>
</evidence>
<evidence type="ECO:0000256" key="6">
    <source>
        <dbReference type="SAM" id="MobiDB-lite"/>
    </source>
</evidence>
<dbReference type="SMART" id="SM00066">
    <property type="entry name" value="GAL4"/>
    <property type="match status" value="1"/>
</dbReference>
<dbReference type="InterPro" id="IPR051127">
    <property type="entry name" value="Fungal_SecMet_Regulators"/>
</dbReference>
<comment type="caution">
    <text evidence="8">The sequence shown here is derived from an EMBL/GenBank/DDBJ whole genome shotgun (WGS) entry which is preliminary data.</text>
</comment>